<dbReference type="OrthoDB" id="2133190at2759"/>
<reference evidence="3 4" key="1">
    <citation type="journal article" date="2015" name="Genome Announc.">
        <title>Draft Genome Sequence and Gene Annotation of the Entomopathogenic Fungus Verticillium hemipterigenum.</title>
        <authorList>
            <person name="Horn F."/>
            <person name="Habel A."/>
            <person name="Scharf D.H."/>
            <person name="Dworschak J."/>
            <person name="Brakhage A.A."/>
            <person name="Guthke R."/>
            <person name="Hertweck C."/>
            <person name="Linde J."/>
        </authorList>
    </citation>
    <scope>NUCLEOTIDE SEQUENCE [LARGE SCALE GENOMIC DNA]</scope>
</reference>
<proteinExistence type="predicted"/>
<dbReference type="STRING" id="1531966.A0A0A1T1P0"/>
<dbReference type="InterPro" id="IPR019006">
    <property type="entry name" value="Sre1_C"/>
</dbReference>
<dbReference type="SMART" id="SM00353">
    <property type="entry name" value="HLH"/>
    <property type="match status" value="1"/>
</dbReference>
<dbReference type="InterPro" id="IPR011598">
    <property type="entry name" value="bHLH_dom"/>
</dbReference>
<dbReference type="Proteomes" id="UP000039046">
    <property type="component" value="Unassembled WGS sequence"/>
</dbReference>
<dbReference type="GO" id="GO:0045944">
    <property type="term" value="P:positive regulation of transcription by RNA polymerase II"/>
    <property type="evidence" value="ECO:0007669"/>
    <property type="project" value="InterPro"/>
</dbReference>
<dbReference type="GO" id="GO:0046983">
    <property type="term" value="F:protein dimerization activity"/>
    <property type="evidence" value="ECO:0007669"/>
    <property type="project" value="InterPro"/>
</dbReference>
<dbReference type="EMBL" id="CDHN01000003">
    <property type="protein sequence ID" value="CEJ91096.1"/>
    <property type="molecule type" value="Genomic_DNA"/>
</dbReference>
<dbReference type="PANTHER" id="PTHR47336">
    <property type="entry name" value="TRANSCRIPTION FACTOR HMS1-RELATED"/>
    <property type="match status" value="1"/>
</dbReference>
<feature type="compositionally biased region" description="Acidic residues" evidence="1">
    <location>
        <begin position="186"/>
        <end position="197"/>
    </location>
</feature>
<dbReference type="CDD" id="cd11399">
    <property type="entry name" value="bHLHzip_scHMS1_like"/>
    <property type="match status" value="1"/>
</dbReference>
<organism evidence="3 4">
    <name type="scientific">[Torrubiella] hemipterigena</name>
    <dbReference type="NCBI Taxonomy" id="1531966"/>
    <lineage>
        <taxon>Eukaryota</taxon>
        <taxon>Fungi</taxon>
        <taxon>Dikarya</taxon>
        <taxon>Ascomycota</taxon>
        <taxon>Pezizomycotina</taxon>
        <taxon>Sordariomycetes</taxon>
        <taxon>Hypocreomycetidae</taxon>
        <taxon>Hypocreales</taxon>
        <taxon>Clavicipitaceae</taxon>
        <taxon>Clavicipitaceae incertae sedis</taxon>
        <taxon>'Torrubiella' clade</taxon>
    </lineage>
</organism>
<dbReference type="Pfam" id="PF00010">
    <property type="entry name" value="HLH"/>
    <property type="match status" value="1"/>
</dbReference>
<dbReference type="AlphaFoldDB" id="A0A0A1T1P0"/>
<feature type="compositionally biased region" description="Polar residues" evidence="1">
    <location>
        <begin position="32"/>
        <end position="43"/>
    </location>
</feature>
<dbReference type="GO" id="GO:0032933">
    <property type="term" value="P:SREBP signaling pathway"/>
    <property type="evidence" value="ECO:0007669"/>
    <property type="project" value="InterPro"/>
</dbReference>
<dbReference type="Pfam" id="PF09427">
    <property type="entry name" value="DUF2014"/>
    <property type="match status" value="1"/>
</dbReference>
<feature type="region of interest" description="Disordered" evidence="1">
    <location>
        <begin position="23"/>
        <end position="47"/>
    </location>
</feature>
<dbReference type="SUPFAM" id="SSF47459">
    <property type="entry name" value="HLH, helix-loop-helix DNA-binding domain"/>
    <property type="match status" value="1"/>
</dbReference>
<gene>
    <name evidence="3" type="ORF">VHEMI06833</name>
</gene>
<dbReference type="PANTHER" id="PTHR47336:SF2">
    <property type="entry name" value="TRANSCRIPTION FACTOR HMS1-RELATED"/>
    <property type="match status" value="1"/>
</dbReference>
<dbReference type="Gene3D" id="4.10.280.10">
    <property type="entry name" value="Helix-loop-helix DNA-binding domain"/>
    <property type="match status" value="1"/>
</dbReference>
<evidence type="ECO:0000313" key="3">
    <source>
        <dbReference type="EMBL" id="CEJ91096.1"/>
    </source>
</evidence>
<evidence type="ECO:0000259" key="2">
    <source>
        <dbReference type="PROSITE" id="PS50888"/>
    </source>
</evidence>
<feature type="domain" description="BHLH" evidence="2">
    <location>
        <begin position="200"/>
        <end position="274"/>
    </location>
</feature>
<evidence type="ECO:0000313" key="4">
    <source>
        <dbReference type="Proteomes" id="UP000039046"/>
    </source>
</evidence>
<dbReference type="InterPro" id="IPR036638">
    <property type="entry name" value="HLH_DNA-bd_sf"/>
</dbReference>
<keyword evidence="4" id="KW-1185">Reference proteome</keyword>
<sequence length="961" mass="105265">MTDSISPEELGFDDSSLAFINTETIDPGTLSDPATSGDDSSQPMFGAAAGWDLPQAPAFDAYDVDATIATTSMANEALLTSTWQFPAFPELAGMASGLDVNAAFDAANVPESLRASQIPLEKRREPTPLTAEAQERLRNIAMPPNLRYKSPKSTPSPTSGKTGQTSSPNSTDEIKKASRKRKVSSEPEDDDDIEDDDKPIKKTAHNMIEKRYRNNINDKIAALRDSVPSLRIMSKSAKGEDTSQDREELHGLTPAHKLNKATVLSKATEYIQHLEKRNCRLQEENNAMQARITAFEKLFMAGAMNGSISSVPQPPQPIPYAVDGSQRLLRSPVSDGSNERPVGMIQVPEDMRRILAAQMAAGQQPYPVPSQPYQDEPQMISQQQIQQHPVPQHQGVWANTAPYFGKLMVGSLAGLMILEAIREDEQSTETPEGRGLFAIPMQLVRTTSKTFNFNIVAFHTPVSIKMLLFLGLFLWVFIPSLFRPTKKDEDKCTSSLEAGSSPASSIHVRRQAWLTSVQTVWVPRHNFFLEAAALIAKTIKLSLRNLIGPGGYQALTGFTEEQEVARVKAWSIALDSQLAGGDVEICKSRLVLTLLASGTLPDTPIRLMLKALHIRVLLWEINRSPLQFGLANVIACKLARTQWNGARRLNQMLKQLRDDPEISHEDELPDHLAVLAELECDEVLSKAVIQRAHNLAFNRHTDHLIESVIDGMDSVVSDVYISSPMDAVAAWWSMENVHRILSDHLNGNVTPPDAVDAELELAILATPVGSIAMLRASLARAILVSKNRGGNIASAIQALGTEQIESPFSESRLIIGSGAHASNKKLLLPLQCSVTMAHLSRSDHSVSMHANRLQIIRSLASLESKASMSLLGFAAVIMLVERAMACIQDSDEEFANEKAILEALSNSLRNWMTGKYGIHAGLENEIREKAISRCMAASKGLATTTLDAGYVSMSEEEEVKC</sequence>
<evidence type="ECO:0000256" key="1">
    <source>
        <dbReference type="SAM" id="MobiDB-lite"/>
    </source>
</evidence>
<dbReference type="HOGENOM" id="CLU_008057_1_0_1"/>
<protein>
    <recommendedName>
        <fullName evidence="2">BHLH domain-containing protein</fullName>
    </recommendedName>
</protein>
<dbReference type="PROSITE" id="PS50888">
    <property type="entry name" value="BHLH"/>
    <property type="match status" value="1"/>
</dbReference>
<name>A0A0A1T1P0_9HYPO</name>
<feature type="compositionally biased region" description="Low complexity" evidence="1">
    <location>
        <begin position="151"/>
        <end position="168"/>
    </location>
</feature>
<dbReference type="InterPro" id="IPR052099">
    <property type="entry name" value="Regulatory_TF_Diverse"/>
</dbReference>
<accession>A0A0A1T1P0</accession>
<feature type="region of interest" description="Disordered" evidence="1">
    <location>
        <begin position="138"/>
        <end position="201"/>
    </location>
</feature>